<protein>
    <recommendedName>
        <fullName evidence="3">Phospholipid/glycerol acyltransferase domain-containing protein</fullName>
    </recommendedName>
</protein>
<accession>A0A2R6NQR0</accession>
<dbReference type="InterPro" id="IPR002123">
    <property type="entry name" value="Plipid/glycerol_acylTrfase"/>
</dbReference>
<dbReference type="EMBL" id="MLYV02000944">
    <property type="protein sequence ID" value="PSR74915.1"/>
    <property type="molecule type" value="Genomic_DNA"/>
</dbReference>
<dbReference type="GO" id="GO:0016287">
    <property type="term" value="F:glycerone-phosphate O-acyltransferase activity"/>
    <property type="evidence" value="ECO:0007669"/>
    <property type="project" value="TreeGrafter"/>
</dbReference>
<feature type="region of interest" description="Disordered" evidence="1">
    <location>
        <begin position="594"/>
        <end position="620"/>
    </location>
</feature>
<evidence type="ECO:0000313" key="4">
    <source>
        <dbReference type="EMBL" id="PSR74915.1"/>
    </source>
</evidence>
<proteinExistence type="predicted"/>
<feature type="transmembrane region" description="Helical" evidence="2">
    <location>
        <begin position="467"/>
        <end position="485"/>
    </location>
</feature>
<dbReference type="GO" id="GO:0004366">
    <property type="term" value="F:glycerol-3-phosphate O-acyltransferase activity"/>
    <property type="evidence" value="ECO:0007669"/>
    <property type="project" value="TreeGrafter"/>
</dbReference>
<organism evidence="4 5">
    <name type="scientific">Hermanssonia centrifuga</name>
    <dbReference type="NCBI Taxonomy" id="98765"/>
    <lineage>
        <taxon>Eukaryota</taxon>
        <taxon>Fungi</taxon>
        <taxon>Dikarya</taxon>
        <taxon>Basidiomycota</taxon>
        <taxon>Agaricomycotina</taxon>
        <taxon>Agaricomycetes</taxon>
        <taxon>Polyporales</taxon>
        <taxon>Meruliaceae</taxon>
        <taxon>Hermanssonia</taxon>
    </lineage>
</organism>
<dbReference type="PANTHER" id="PTHR31605:SF0">
    <property type="entry name" value="GLYCEROL-3-PHOSPHATE O-ACYLTRANSFERASE 1"/>
    <property type="match status" value="1"/>
</dbReference>
<reference evidence="4 5" key="1">
    <citation type="submission" date="2018-02" db="EMBL/GenBank/DDBJ databases">
        <title>Genome sequence of the basidiomycete white-rot fungus Phlebia centrifuga.</title>
        <authorList>
            <person name="Granchi Z."/>
            <person name="Peng M."/>
            <person name="de Vries R.P."/>
            <person name="Hilden K."/>
            <person name="Makela M.R."/>
            <person name="Grigoriev I."/>
            <person name="Riley R."/>
        </authorList>
    </citation>
    <scope>NUCLEOTIDE SEQUENCE [LARGE SCALE GENOMIC DNA]</scope>
    <source>
        <strain evidence="4 5">FBCC195</strain>
    </source>
</reference>
<dbReference type="GO" id="GO:0008654">
    <property type="term" value="P:phospholipid biosynthetic process"/>
    <property type="evidence" value="ECO:0007669"/>
    <property type="project" value="TreeGrafter"/>
</dbReference>
<evidence type="ECO:0000259" key="3">
    <source>
        <dbReference type="Pfam" id="PF01553"/>
    </source>
</evidence>
<comment type="caution">
    <text evidence="4">The sequence shown here is derived from an EMBL/GenBank/DDBJ whole genome shotgun (WGS) entry which is preliminary data.</text>
</comment>
<sequence length="699" mass="77409">MQDFAAKLAENPVSSNLVYDTALFLWKIVIYVFFREIRPRGAFNIPRKGPVIFVAAPHHNQALPIVRAADDAKPGSGQITISGEDPCLVLGHDTKFLSEFTPKMQIMLPKSVGSLVAEVVEVKSDVELRIKKEFGGDSGKGTAFVREKIEGLQAEGLQGVGFKILPYVDQQDTYHHVYECLKEGGCIVIFPEGGSHDRTDLLPLKAGVSLMALGAMANNPDVKVQIVPVGLSYFHPDKFRSRAVVEFGPAMQVPDELVEMFKQGGPQKRDAIGKLLNLIYDGLKTVTIRAPDYETLMLTQAARRLYMTPGQHLTLGQVVELNKRFLESYLKFKDEPKIQKLRSDVLKYNRILRDLGLRDHQVPVARKAGWKTFGLFLYRIFLLFVWGILALPGVILNGPIFLTARIMSRKKAKEALAASTVKVAARDVIGTWKVLISLGLTPVLYGFYAFLAALVMIKANAPLMWRVWTPFFVITALPVIAYAALKFGEAGMDVLKSLRPLVISLFPGQQRYLDQLKDMRVRLAKELDEVISEYGPKAYDDFEETRILIPAASVPPSVRGGLTRPKSQADAQGKLLVHPMTWLDERLFGWSHTASHGGSSNIEPDSRGTSRAPSPDFSGDEIGDYDNLLGYLDGKNLSRSRSRSIHNSYADLQKLRQTGGSKDGLTHPVMSTGVPQLVPNPSLDPDGLHIRTSRPAVRS</sequence>
<keyword evidence="5" id="KW-1185">Reference proteome</keyword>
<evidence type="ECO:0000256" key="2">
    <source>
        <dbReference type="SAM" id="Phobius"/>
    </source>
</evidence>
<evidence type="ECO:0000313" key="5">
    <source>
        <dbReference type="Proteomes" id="UP000186601"/>
    </source>
</evidence>
<feature type="domain" description="Phospholipid/glycerol acyltransferase" evidence="3">
    <location>
        <begin position="170"/>
        <end position="231"/>
    </location>
</feature>
<dbReference type="Proteomes" id="UP000186601">
    <property type="component" value="Unassembled WGS sequence"/>
</dbReference>
<keyword evidence="2" id="KW-0472">Membrane</keyword>
<feature type="transmembrane region" description="Helical" evidence="2">
    <location>
        <begin position="434"/>
        <end position="455"/>
    </location>
</feature>
<dbReference type="PANTHER" id="PTHR31605">
    <property type="entry name" value="GLYCEROL-3-PHOSPHATE O-ACYLTRANSFERASE 1"/>
    <property type="match status" value="1"/>
</dbReference>
<keyword evidence="2" id="KW-1133">Transmembrane helix</keyword>
<dbReference type="Pfam" id="PF01553">
    <property type="entry name" value="Acyltransferase"/>
    <property type="match status" value="1"/>
</dbReference>
<dbReference type="SUPFAM" id="SSF69593">
    <property type="entry name" value="Glycerol-3-phosphate (1)-acyltransferase"/>
    <property type="match status" value="1"/>
</dbReference>
<feature type="region of interest" description="Disordered" evidence="1">
    <location>
        <begin position="674"/>
        <end position="699"/>
    </location>
</feature>
<feature type="transmembrane region" description="Helical" evidence="2">
    <location>
        <begin position="376"/>
        <end position="402"/>
    </location>
</feature>
<dbReference type="AlphaFoldDB" id="A0A2R6NQR0"/>
<name>A0A2R6NQR0_9APHY</name>
<feature type="compositionally biased region" description="Polar residues" evidence="1">
    <location>
        <begin position="594"/>
        <end position="612"/>
    </location>
</feature>
<gene>
    <name evidence="4" type="ORF">PHLCEN_2v9449</name>
</gene>
<evidence type="ECO:0000256" key="1">
    <source>
        <dbReference type="SAM" id="MobiDB-lite"/>
    </source>
</evidence>
<dbReference type="STRING" id="98765.A0A2R6NQR0"/>
<keyword evidence="2" id="KW-0812">Transmembrane</keyword>
<dbReference type="InterPro" id="IPR052744">
    <property type="entry name" value="GPAT/DAPAT"/>
</dbReference>
<dbReference type="OrthoDB" id="2427554at2759"/>